<keyword evidence="13" id="KW-1185">Reference proteome</keyword>
<comment type="similarity">
    <text evidence="6">Belongs to the TRAFAC class myosin-kinesin ATPase superfamily. Kinesin family. KIN-8 subfamily.</text>
</comment>
<dbReference type="InterPro" id="IPR027640">
    <property type="entry name" value="Kinesin-like_fam"/>
</dbReference>
<feature type="region of interest" description="Disordered" evidence="10">
    <location>
        <begin position="760"/>
        <end position="785"/>
    </location>
</feature>
<dbReference type="GO" id="GO:0005874">
    <property type="term" value="C:microtubule"/>
    <property type="evidence" value="ECO:0000318"/>
    <property type="project" value="GO_Central"/>
</dbReference>
<reference evidence="12" key="3">
    <citation type="submission" date="2020-12" db="UniProtKB">
        <authorList>
            <consortium name="EnsemblPlants"/>
        </authorList>
    </citation>
    <scope>IDENTIFICATION</scope>
</reference>
<dbReference type="GO" id="GO:0003777">
    <property type="term" value="F:microtubule motor activity"/>
    <property type="evidence" value="ECO:0000318"/>
    <property type="project" value="GO_Central"/>
</dbReference>
<evidence type="ECO:0000256" key="4">
    <source>
        <dbReference type="ARBA" id="ARBA00023054"/>
    </source>
</evidence>
<dbReference type="EnsemblPlants" id="Pp3c1_32120V3.3">
    <property type="protein sequence ID" value="Pp3c1_32120V3.3"/>
    <property type="gene ID" value="Pp3c1_32120"/>
</dbReference>
<keyword evidence="3 8" id="KW-0067">ATP-binding</keyword>
<dbReference type="PROSITE" id="PS50067">
    <property type="entry name" value="KINESIN_MOTOR_2"/>
    <property type="match status" value="1"/>
</dbReference>
<dbReference type="PRINTS" id="PR00380">
    <property type="entry name" value="KINESINHEAVY"/>
</dbReference>
<feature type="coiled-coil region" evidence="9">
    <location>
        <begin position="419"/>
        <end position="485"/>
    </location>
</feature>
<dbReference type="InterPro" id="IPR036961">
    <property type="entry name" value="Kinesin_motor_dom_sf"/>
</dbReference>
<feature type="compositionally biased region" description="Polar residues" evidence="10">
    <location>
        <begin position="913"/>
        <end position="923"/>
    </location>
</feature>
<evidence type="ECO:0000259" key="11">
    <source>
        <dbReference type="PROSITE" id="PS50067"/>
    </source>
</evidence>
<feature type="region of interest" description="Disordered" evidence="10">
    <location>
        <begin position="711"/>
        <end position="732"/>
    </location>
</feature>
<reference evidence="12 13" key="1">
    <citation type="journal article" date="2008" name="Science">
        <title>The Physcomitrella genome reveals evolutionary insights into the conquest of land by plants.</title>
        <authorList>
            <person name="Rensing S."/>
            <person name="Lang D."/>
            <person name="Zimmer A."/>
            <person name="Terry A."/>
            <person name="Salamov A."/>
            <person name="Shapiro H."/>
            <person name="Nishiyama T."/>
            <person name="Perroud P.-F."/>
            <person name="Lindquist E."/>
            <person name="Kamisugi Y."/>
            <person name="Tanahashi T."/>
            <person name="Sakakibara K."/>
            <person name="Fujita T."/>
            <person name="Oishi K."/>
            <person name="Shin-I T."/>
            <person name="Kuroki Y."/>
            <person name="Toyoda A."/>
            <person name="Suzuki Y."/>
            <person name="Hashimoto A."/>
            <person name="Yamaguchi K."/>
            <person name="Sugano A."/>
            <person name="Kohara Y."/>
            <person name="Fujiyama A."/>
            <person name="Anterola A."/>
            <person name="Aoki S."/>
            <person name="Ashton N."/>
            <person name="Barbazuk W.B."/>
            <person name="Barker E."/>
            <person name="Bennetzen J."/>
            <person name="Bezanilla M."/>
            <person name="Blankenship R."/>
            <person name="Cho S.H."/>
            <person name="Dutcher S."/>
            <person name="Estelle M."/>
            <person name="Fawcett J.A."/>
            <person name="Gundlach H."/>
            <person name="Hanada K."/>
            <person name="Heyl A."/>
            <person name="Hicks K.A."/>
            <person name="Hugh J."/>
            <person name="Lohr M."/>
            <person name="Mayer K."/>
            <person name="Melkozernov A."/>
            <person name="Murata T."/>
            <person name="Nelson D."/>
            <person name="Pils B."/>
            <person name="Prigge M."/>
            <person name="Reiss B."/>
            <person name="Renner T."/>
            <person name="Rombauts S."/>
            <person name="Rushton P."/>
            <person name="Sanderfoot A."/>
            <person name="Schween G."/>
            <person name="Shiu S.-H."/>
            <person name="Stueber K."/>
            <person name="Theodoulou F.L."/>
            <person name="Tu H."/>
            <person name="Van de Peer Y."/>
            <person name="Verrier P.J."/>
            <person name="Waters E."/>
            <person name="Wood A."/>
            <person name="Yang L."/>
            <person name="Cove D."/>
            <person name="Cuming A."/>
            <person name="Hasebe M."/>
            <person name="Lucas S."/>
            <person name="Mishler D.B."/>
            <person name="Reski R."/>
            <person name="Grigoriev I."/>
            <person name="Quatrano R.S."/>
            <person name="Boore J.L."/>
        </authorList>
    </citation>
    <scope>NUCLEOTIDE SEQUENCE [LARGE SCALE GENOMIC DNA]</scope>
    <source>
        <strain evidence="12 13">cv. Gransden 2004</strain>
    </source>
</reference>
<dbReference type="GO" id="GO:0005524">
    <property type="term" value="F:ATP binding"/>
    <property type="evidence" value="ECO:0007669"/>
    <property type="project" value="UniProtKB-UniRule"/>
</dbReference>
<dbReference type="FunCoup" id="A0A7I4BSX2">
    <property type="interactions" value="155"/>
</dbReference>
<dbReference type="KEGG" id="ppp:112282611"/>
<reference evidence="12 13" key="2">
    <citation type="journal article" date="2018" name="Plant J.">
        <title>The Physcomitrella patens chromosome-scale assembly reveals moss genome structure and evolution.</title>
        <authorList>
            <person name="Lang D."/>
            <person name="Ullrich K.K."/>
            <person name="Murat F."/>
            <person name="Fuchs J."/>
            <person name="Jenkins J."/>
            <person name="Haas F.B."/>
            <person name="Piednoel M."/>
            <person name="Gundlach H."/>
            <person name="Van Bel M."/>
            <person name="Meyberg R."/>
            <person name="Vives C."/>
            <person name="Morata J."/>
            <person name="Symeonidi A."/>
            <person name="Hiss M."/>
            <person name="Muchero W."/>
            <person name="Kamisugi Y."/>
            <person name="Saleh O."/>
            <person name="Blanc G."/>
            <person name="Decker E.L."/>
            <person name="van Gessel N."/>
            <person name="Grimwood J."/>
            <person name="Hayes R.D."/>
            <person name="Graham S.W."/>
            <person name="Gunter L.E."/>
            <person name="McDaniel S.F."/>
            <person name="Hoernstein S.N.W."/>
            <person name="Larsson A."/>
            <person name="Li F.W."/>
            <person name="Perroud P.F."/>
            <person name="Phillips J."/>
            <person name="Ranjan P."/>
            <person name="Rokshar D.S."/>
            <person name="Rothfels C.J."/>
            <person name="Schneider L."/>
            <person name="Shu S."/>
            <person name="Stevenson D.W."/>
            <person name="Thummler F."/>
            <person name="Tillich M."/>
            <person name="Villarreal Aguilar J.C."/>
            <person name="Widiez T."/>
            <person name="Wong G.K."/>
            <person name="Wymore A."/>
            <person name="Zhang Y."/>
            <person name="Zimmer A.D."/>
            <person name="Quatrano R.S."/>
            <person name="Mayer K.F.X."/>
            <person name="Goodstein D."/>
            <person name="Casacuberta J.M."/>
            <person name="Vandepoele K."/>
            <person name="Reski R."/>
            <person name="Cuming A.C."/>
            <person name="Tuskan G.A."/>
            <person name="Maumus F."/>
            <person name="Salse J."/>
            <person name="Schmutz J."/>
            <person name="Rensing S.A."/>
        </authorList>
    </citation>
    <scope>NUCLEOTIDE SEQUENCE [LARGE SCALE GENOMIC DNA]</scope>
    <source>
        <strain evidence="12 13">cv. Gransden 2004</strain>
    </source>
</reference>
<name>A0A7I4BSX2_PHYPA</name>
<dbReference type="GO" id="GO:0016887">
    <property type="term" value="F:ATP hydrolysis activity"/>
    <property type="evidence" value="ECO:0000318"/>
    <property type="project" value="GO_Central"/>
</dbReference>
<dbReference type="Pfam" id="PF00225">
    <property type="entry name" value="Kinesin"/>
    <property type="match status" value="1"/>
</dbReference>
<feature type="compositionally biased region" description="Polar residues" evidence="10">
    <location>
        <begin position="962"/>
        <end position="989"/>
    </location>
</feature>
<evidence type="ECO:0000256" key="6">
    <source>
        <dbReference type="ARBA" id="ARBA00060769"/>
    </source>
</evidence>
<gene>
    <name evidence="12" type="primary">LOC112282611</name>
</gene>
<dbReference type="InterPro" id="IPR019821">
    <property type="entry name" value="Kinesin_motor_CS"/>
</dbReference>
<evidence type="ECO:0000256" key="10">
    <source>
        <dbReference type="SAM" id="MobiDB-lite"/>
    </source>
</evidence>
<feature type="domain" description="Kinesin motor" evidence="11">
    <location>
        <begin position="19"/>
        <end position="355"/>
    </location>
</feature>
<feature type="region of interest" description="Disordered" evidence="10">
    <location>
        <begin position="962"/>
        <end position="1047"/>
    </location>
</feature>
<proteinExistence type="inferred from homology"/>
<keyword evidence="1" id="KW-0493">Microtubule</keyword>
<feature type="region of interest" description="Disordered" evidence="10">
    <location>
        <begin position="896"/>
        <end position="926"/>
    </location>
</feature>
<evidence type="ECO:0000256" key="3">
    <source>
        <dbReference type="ARBA" id="ARBA00022840"/>
    </source>
</evidence>
<evidence type="ECO:0000256" key="5">
    <source>
        <dbReference type="ARBA" id="ARBA00023175"/>
    </source>
</evidence>
<feature type="compositionally biased region" description="Basic and acidic residues" evidence="10">
    <location>
        <begin position="824"/>
        <end position="839"/>
    </location>
</feature>
<feature type="compositionally biased region" description="Low complexity" evidence="10">
    <location>
        <begin position="1012"/>
        <end position="1022"/>
    </location>
</feature>
<dbReference type="PROSITE" id="PS00411">
    <property type="entry name" value="KINESIN_MOTOR_1"/>
    <property type="match status" value="1"/>
</dbReference>
<dbReference type="Gene3D" id="3.40.850.10">
    <property type="entry name" value="Kinesin motor domain"/>
    <property type="match status" value="1"/>
</dbReference>
<evidence type="ECO:0000313" key="13">
    <source>
        <dbReference type="Proteomes" id="UP000006727"/>
    </source>
</evidence>
<feature type="region of interest" description="Disordered" evidence="10">
    <location>
        <begin position="818"/>
        <end position="874"/>
    </location>
</feature>
<dbReference type="InterPro" id="IPR027417">
    <property type="entry name" value="P-loop_NTPase"/>
</dbReference>
<evidence type="ECO:0000256" key="9">
    <source>
        <dbReference type="SAM" id="Coils"/>
    </source>
</evidence>
<keyword evidence="2 8" id="KW-0547">Nucleotide-binding</keyword>
<protein>
    <recommendedName>
        <fullName evidence="7">Kinesin-like protein KIN-8B</fullName>
    </recommendedName>
</protein>
<feature type="coiled-coil region" evidence="9">
    <location>
        <begin position="540"/>
        <end position="567"/>
    </location>
</feature>
<evidence type="ECO:0000256" key="8">
    <source>
        <dbReference type="PROSITE-ProRule" id="PRU00283"/>
    </source>
</evidence>
<sequence length="1047" mass="116505">MCQTVMRSIQPPESKQATTLQVAVRCRPLTAKERLKSRDILRVVDDKVVVVLDPDTTKDYLDRVQNRSKEKKYTYDVAFSPEAKNADVYNVTASGIVEGVVRGLNATIFAYGATGSGKTHTMAGTPDDPGLMVLSLQSIFALISKQEAEYEFEVTCSYLEVYNEVIYDLLERSSGHLELREDPDQGITVAGLKRIKVSSAEKILELLTQGNNRRKTESTDANATSSRSHAVLEIIVKRTQRNQYRAQTLRGKLALVDLAGSERASETNNAGQKLRDGANINRSLLALANCINALGKQQKKGLAYVPYRNSKLTRLLKDGLSGNSRTVMVATVSCGADQYHHTTNTLKYADRAKEIKTHIQVNTGEELPPLSQPVRSSAPNIIARRVRERGGANFTSPRGSSYIEVKDANKNVGTVDAHVADYQQMIDNLQVEVTQLRMELADKDTQLSTRYPEKEKSVDDELSWLDELSHDINENVEERINLQKALFELEDMNLQNRAELQQLDDVIADPSLRRNGEKHEILVERRQIVLDNIRDNDEAGAHYREEIEHNEAQRKELQRRIDEAIDSDRNKTFLRILTQYRLLGMTNMELQFQMAIRDQIIHDQREALSNLWLVLECSGLNHDQILEIAAQQGIMIEEGIMPVVAGRTHIPSTPIPILHKQPILSAISGSKSPALLPFQNSVDTTFHEIDKFQNQRRHDNAETRSSLSIPADNFKSTSETNGGHLEVPDSHLGSHATTMYRDSADMSRFEEGSLGHPNGDVIRSFSSKNHCGPRPLIGNNDNLGTLNSTSQERSLLEDANGGITSFDFMGPKVLTHFRSRRRPRSVEGRHQRHLAREGYDTTTSSEGSEADTLNSSPHDSQAGPRVDRVKEGAQQSLDQESLWVEFERLDSELQGMKRGVGSTSPFETILGPSHSQRSTSDAAVSNDAPLIGSRGIAAVPVSNSSKSSFNSCSSPLQLRSKTSAMISSDSRHSQSQNYNLSWRSSNAGSTDDVGLQEVDMTKLTGSDLSDHSSVVSRRSTASTRRKPRFGSLFGTRQTQPRAVVDWK</sequence>
<keyword evidence="5 8" id="KW-0505">Motor protein</keyword>
<evidence type="ECO:0000256" key="2">
    <source>
        <dbReference type="ARBA" id="ARBA00022741"/>
    </source>
</evidence>
<keyword evidence="4 9" id="KW-0175">Coiled coil</keyword>
<feature type="compositionally biased region" description="Polar residues" evidence="10">
    <location>
        <begin position="840"/>
        <end position="859"/>
    </location>
</feature>
<dbReference type="InterPro" id="IPR001752">
    <property type="entry name" value="Kinesin_motor_dom"/>
</dbReference>
<dbReference type="Gramene" id="Pp3c1_32120V3.3">
    <property type="protein sequence ID" value="Pp3c1_32120V3.3"/>
    <property type="gene ID" value="Pp3c1_32120"/>
</dbReference>
<dbReference type="GeneID" id="112282611"/>
<dbReference type="GO" id="GO:0007018">
    <property type="term" value="P:microtubule-based movement"/>
    <property type="evidence" value="ECO:0000318"/>
    <property type="project" value="GO_Central"/>
</dbReference>
<dbReference type="EMBL" id="ABEU02000001">
    <property type="status" value="NOT_ANNOTATED_CDS"/>
    <property type="molecule type" value="Genomic_DNA"/>
</dbReference>
<dbReference type="OrthoDB" id="3176171at2759"/>
<dbReference type="Proteomes" id="UP000006727">
    <property type="component" value="Chromosome 1"/>
</dbReference>
<dbReference type="SMART" id="SM00129">
    <property type="entry name" value="KISc"/>
    <property type="match status" value="1"/>
</dbReference>
<dbReference type="GO" id="GO:0005737">
    <property type="term" value="C:cytoplasm"/>
    <property type="evidence" value="ECO:0000318"/>
    <property type="project" value="GO_Central"/>
</dbReference>
<dbReference type="PANTHER" id="PTHR47968">
    <property type="entry name" value="CENTROMERE PROTEIN E"/>
    <property type="match status" value="1"/>
</dbReference>
<dbReference type="GO" id="GO:0008017">
    <property type="term" value="F:microtubule binding"/>
    <property type="evidence" value="ECO:0000318"/>
    <property type="project" value="GO_Central"/>
</dbReference>
<dbReference type="GO" id="GO:0005871">
    <property type="term" value="C:kinesin complex"/>
    <property type="evidence" value="ECO:0000318"/>
    <property type="project" value="GO_Central"/>
</dbReference>
<feature type="binding site" evidence="8">
    <location>
        <begin position="112"/>
        <end position="119"/>
    </location>
    <ligand>
        <name>ATP</name>
        <dbReference type="ChEBI" id="CHEBI:30616"/>
    </ligand>
</feature>
<accession>A0A7I4BSX2</accession>
<dbReference type="EnsemblPlants" id="Pp3c1_32120V3.2">
    <property type="protein sequence ID" value="Pp3c1_32120V3.2"/>
    <property type="gene ID" value="Pp3c1_32120"/>
</dbReference>
<evidence type="ECO:0000256" key="1">
    <source>
        <dbReference type="ARBA" id="ARBA00022701"/>
    </source>
</evidence>
<dbReference type="PANTHER" id="PTHR47968:SF29">
    <property type="entry name" value="KINESIN-LIKE PROTEIN"/>
    <property type="match status" value="1"/>
</dbReference>
<evidence type="ECO:0000313" key="12">
    <source>
        <dbReference type="EnsemblPlants" id="Pp3c1_32120V3.3"/>
    </source>
</evidence>
<dbReference type="FunFam" id="3.40.850.10:FF:000056">
    <property type="entry name" value="Kinesin-like protein"/>
    <property type="match status" value="1"/>
</dbReference>
<dbReference type="RefSeq" id="XP_024376211.1">
    <property type="nucleotide sequence ID" value="XM_024520443.2"/>
</dbReference>
<evidence type="ECO:0000256" key="7">
    <source>
        <dbReference type="ARBA" id="ARBA00068376"/>
    </source>
</evidence>
<organism evidence="12 13">
    <name type="scientific">Physcomitrium patens</name>
    <name type="common">Spreading-leaved earth moss</name>
    <name type="synonym">Physcomitrella patens</name>
    <dbReference type="NCBI Taxonomy" id="3218"/>
    <lineage>
        <taxon>Eukaryota</taxon>
        <taxon>Viridiplantae</taxon>
        <taxon>Streptophyta</taxon>
        <taxon>Embryophyta</taxon>
        <taxon>Bryophyta</taxon>
        <taxon>Bryophytina</taxon>
        <taxon>Bryopsida</taxon>
        <taxon>Funariidae</taxon>
        <taxon>Funariales</taxon>
        <taxon>Funariaceae</taxon>
        <taxon>Physcomitrium</taxon>
    </lineage>
</organism>
<dbReference type="Gramene" id="Pp3c1_32120V3.2">
    <property type="protein sequence ID" value="Pp3c1_32120V3.2"/>
    <property type="gene ID" value="Pp3c1_32120"/>
</dbReference>
<feature type="compositionally biased region" description="Polar residues" evidence="10">
    <location>
        <begin position="711"/>
        <end position="721"/>
    </location>
</feature>
<dbReference type="SUPFAM" id="SSF52540">
    <property type="entry name" value="P-loop containing nucleoside triphosphate hydrolases"/>
    <property type="match status" value="1"/>
</dbReference>
<dbReference type="AlphaFoldDB" id="A0A7I4BSX2"/>